<proteinExistence type="predicted"/>
<organism evidence="3 4">
    <name type="scientific">Saccharomonospora amisosensis</name>
    <dbReference type="NCBI Taxonomy" id="1128677"/>
    <lineage>
        <taxon>Bacteria</taxon>
        <taxon>Bacillati</taxon>
        <taxon>Actinomycetota</taxon>
        <taxon>Actinomycetes</taxon>
        <taxon>Pseudonocardiales</taxon>
        <taxon>Pseudonocardiaceae</taxon>
        <taxon>Saccharomonospora</taxon>
    </lineage>
</organism>
<name>A0A7X5ZPE7_9PSEU</name>
<feature type="chain" id="PRO_5030528552" evidence="2">
    <location>
        <begin position="32"/>
        <end position="92"/>
    </location>
</feature>
<evidence type="ECO:0000256" key="1">
    <source>
        <dbReference type="SAM" id="Phobius"/>
    </source>
</evidence>
<sequence length="92" mass="9396">MNRSVRRVPSASALGLLIMMLLGAGVLPAAAATKDTQEQAASPTSDGVVQALVVGSTAFAMIIAVAGGVLFYTAKGRRRPDEPVMGSPTTRP</sequence>
<keyword evidence="1" id="KW-1133">Transmembrane helix</keyword>
<dbReference type="EMBL" id="JAAOYM010000001">
    <property type="protein sequence ID" value="NIJ10718.1"/>
    <property type="molecule type" value="Genomic_DNA"/>
</dbReference>
<accession>A0A7X5ZPE7</accession>
<dbReference type="Proteomes" id="UP000545493">
    <property type="component" value="Unassembled WGS sequence"/>
</dbReference>
<evidence type="ECO:0000313" key="4">
    <source>
        <dbReference type="Proteomes" id="UP000545493"/>
    </source>
</evidence>
<evidence type="ECO:0000313" key="3">
    <source>
        <dbReference type="EMBL" id="NIJ10718.1"/>
    </source>
</evidence>
<comment type="caution">
    <text evidence="3">The sequence shown here is derived from an EMBL/GenBank/DDBJ whole genome shotgun (WGS) entry which is preliminary data.</text>
</comment>
<feature type="transmembrane region" description="Helical" evidence="1">
    <location>
        <begin position="47"/>
        <end position="72"/>
    </location>
</feature>
<keyword evidence="1" id="KW-0472">Membrane</keyword>
<keyword evidence="4" id="KW-1185">Reference proteome</keyword>
<dbReference type="AlphaFoldDB" id="A0A7X5ZPE7"/>
<keyword evidence="1" id="KW-0812">Transmembrane</keyword>
<gene>
    <name evidence="3" type="ORF">FHU38_001062</name>
</gene>
<dbReference type="RefSeq" id="WP_167167037.1">
    <property type="nucleotide sequence ID" value="NZ_JAAOYM010000001.1"/>
</dbReference>
<evidence type="ECO:0000256" key="2">
    <source>
        <dbReference type="SAM" id="SignalP"/>
    </source>
</evidence>
<feature type="signal peptide" evidence="2">
    <location>
        <begin position="1"/>
        <end position="31"/>
    </location>
</feature>
<protein>
    <submittedName>
        <fullName evidence="3">Putative paraquat-inducible protein A</fullName>
    </submittedName>
</protein>
<reference evidence="3 4" key="1">
    <citation type="submission" date="2020-03" db="EMBL/GenBank/DDBJ databases">
        <title>Sequencing the genomes of 1000 actinobacteria strains.</title>
        <authorList>
            <person name="Klenk H.-P."/>
        </authorList>
    </citation>
    <scope>NUCLEOTIDE SEQUENCE [LARGE SCALE GENOMIC DNA]</scope>
    <source>
        <strain evidence="3 4">DSM 45685</strain>
    </source>
</reference>
<keyword evidence="2" id="KW-0732">Signal</keyword>